<dbReference type="InterPro" id="IPR000873">
    <property type="entry name" value="AMP-dep_synth/lig_dom"/>
</dbReference>
<organism evidence="7 8">
    <name type="scientific">Catenulispora yoronensis</name>
    <dbReference type="NCBI Taxonomy" id="450799"/>
    <lineage>
        <taxon>Bacteria</taxon>
        <taxon>Bacillati</taxon>
        <taxon>Actinomycetota</taxon>
        <taxon>Actinomycetes</taxon>
        <taxon>Catenulisporales</taxon>
        <taxon>Catenulisporaceae</taxon>
        <taxon>Catenulispora</taxon>
    </lineage>
</organism>
<evidence type="ECO:0000259" key="5">
    <source>
        <dbReference type="Pfam" id="PF00550"/>
    </source>
</evidence>
<evidence type="ECO:0000259" key="6">
    <source>
        <dbReference type="Pfam" id="PF13193"/>
    </source>
</evidence>
<dbReference type="EMBL" id="BAAAQN010000043">
    <property type="protein sequence ID" value="GAA2047485.1"/>
    <property type="molecule type" value="Genomic_DNA"/>
</dbReference>
<gene>
    <name evidence="7" type="ORF">GCM10009839_60810</name>
</gene>
<dbReference type="NCBIfam" id="TIGR01733">
    <property type="entry name" value="AA-adenyl-dom"/>
    <property type="match status" value="1"/>
</dbReference>
<dbReference type="SUPFAM" id="SSF56801">
    <property type="entry name" value="Acetyl-CoA synthetase-like"/>
    <property type="match status" value="1"/>
</dbReference>
<feature type="domain" description="Carrier" evidence="5">
    <location>
        <begin position="985"/>
        <end position="1019"/>
    </location>
</feature>
<feature type="domain" description="AMP-dependent synthetase/ligase" evidence="4">
    <location>
        <begin position="451"/>
        <end position="819"/>
    </location>
</feature>
<keyword evidence="8" id="KW-1185">Reference proteome</keyword>
<evidence type="ECO:0000256" key="3">
    <source>
        <dbReference type="SAM" id="MobiDB-lite"/>
    </source>
</evidence>
<feature type="compositionally biased region" description="Low complexity" evidence="3">
    <location>
        <begin position="578"/>
        <end position="598"/>
    </location>
</feature>
<evidence type="ECO:0000259" key="4">
    <source>
        <dbReference type="Pfam" id="PF00501"/>
    </source>
</evidence>
<dbReference type="InterPro" id="IPR025110">
    <property type="entry name" value="AMP-bd_C"/>
</dbReference>
<keyword evidence="1" id="KW-0596">Phosphopantetheine</keyword>
<dbReference type="InterPro" id="IPR042099">
    <property type="entry name" value="ANL_N_sf"/>
</dbReference>
<dbReference type="InterPro" id="IPR036736">
    <property type="entry name" value="ACP-like_sf"/>
</dbReference>
<dbReference type="Pfam" id="PF13193">
    <property type="entry name" value="AMP-binding_C"/>
    <property type="match status" value="1"/>
</dbReference>
<evidence type="ECO:0000313" key="7">
    <source>
        <dbReference type="EMBL" id="GAA2047485.1"/>
    </source>
</evidence>
<dbReference type="InterPro" id="IPR006162">
    <property type="entry name" value="Ppantetheine_attach_site"/>
</dbReference>
<dbReference type="Pfam" id="PF00501">
    <property type="entry name" value="AMP-binding"/>
    <property type="match status" value="1"/>
</dbReference>
<evidence type="ECO:0000313" key="8">
    <source>
        <dbReference type="Proteomes" id="UP001500751"/>
    </source>
</evidence>
<dbReference type="Pfam" id="PF00550">
    <property type="entry name" value="PP-binding"/>
    <property type="match status" value="1"/>
</dbReference>
<feature type="domain" description="AMP-binding enzyme C-terminal" evidence="6">
    <location>
        <begin position="874"/>
        <end position="953"/>
    </location>
</feature>
<dbReference type="Gene3D" id="1.10.1200.10">
    <property type="entry name" value="ACP-like"/>
    <property type="match status" value="1"/>
</dbReference>
<dbReference type="Gene3D" id="3.40.50.12780">
    <property type="entry name" value="N-terminal domain of ligase-like"/>
    <property type="match status" value="1"/>
</dbReference>
<sequence>MKTVASPYARRIGAAEWLYLGIDVPNVVQHVFEGEGDLDLGTLATAVATTAEACPGTRLRRRGRRWVDSGLAPVTRLVHVPPGTDLLEHPALQTTLHTGGPTCEVLLVPGIPGAPGTPGTPQRIVFRGFHGVTDARGVLLWAADVFRVLRGEQPLGATSTLNGDEFLSELMPDGLPPIARGQGELSWPSSMAPITPGTHPLIWRRRTVEGTQAAVAAKIIAALGSDAVRASLTAWPTGTGTGTGTGTEAGTGAGTEPTPQPGRFFVPVDLRRHRPEIRSTGFLSLALQLDVAPGTGWEEIHRELLTGLTERQEISYRTPTWLRRTPLPLVRVITGIMGKDSMRKQRYLGTAYVTNLGFTDLAEYSAESFRTTTVYNLGGSGPSSPPGIDVIETAGRTEIVVTWQDVPGAPERMEELLDVIVETLSPRADREPAANRTDRAPVSDRSLLQLFRDQVERRPDAIALDGPEGPVTYRELSERADIVAAALRERGVGRGAIVGLLAERTTAAIAGIWGVLRTGAGYLALDVLHPDRRLADLLADSGASHCLVQAPHDARACVPEGCAPLSLDDLLSGDGPAAQGSVTQGSVTQGTVTQGSVTEGDDAEAAPGDLAYVLYTSGSTGRPKGVQIEHGSLLNYLHWGVEEFGADEDTRLPLLTSLSFDVSGTSIFLPLITGGTVILVRDQPTHLTLRRLLEDSGATMLNLTPSHLELIGRLDAAPKGFRSIVVVGEQLRVEVAARAQEMFGPHCRIVNEYGPTEATIGCTAHTFDPVRDAGRAAVPIGLPAHNTQVHLLDANRRFVPAGEPGEMYLAGVQLARGYLGRPDLDAERFPRLADGTRVYRTGDLARRLPDGGLEFLGRIDDQVKVRGHRVEPAEVAATLEEHSRVERAVVVARPRPDGTGKALYAYVLVNDDAEAEPDFPAELQAHAAERLPSYMVPAATVVLDEIPYNVAGKVDVRSLPDPFADRAEAGPGLARRDDVEAHVGRIWSGVLGLDEHRIDPFTDFHQLGGDSVSLLAMLAGVCRDVVPARRETDFMAQLNRVIAAPTVTTVAAIAREVALLDTVG</sequence>
<proteinExistence type="predicted"/>
<evidence type="ECO:0000256" key="1">
    <source>
        <dbReference type="ARBA" id="ARBA00022450"/>
    </source>
</evidence>
<dbReference type="CDD" id="cd05930">
    <property type="entry name" value="A_NRPS"/>
    <property type="match status" value="1"/>
</dbReference>
<dbReference type="RefSeq" id="WP_344669111.1">
    <property type="nucleotide sequence ID" value="NZ_BAAAQN010000043.1"/>
</dbReference>
<name>A0ABN2V1Y0_9ACTN</name>
<dbReference type="PANTHER" id="PTHR45527:SF1">
    <property type="entry name" value="FATTY ACID SYNTHASE"/>
    <property type="match status" value="1"/>
</dbReference>
<protein>
    <recommendedName>
        <fullName evidence="9">Amino acid adenylation domain-containing protein</fullName>
    </recommendedName>
</protein>
<keyword evidence="2" id="KW-0597">Phosphoprotein</keyword>
<comment type="caution">
    <text evidence="7">The sequence shown here is derived from an EMBL/GenBank/DDBJ whole genome shotgun (WGS) entry which is preliminary data.</text>
</comment>
<evidence type="ECO:0000256" key="2">
    <source>
        <dbReference type="ARBA" id="ARBA00022553"/>
    </source>
</evidence>
<feature type="region of interest" description="Disordered" evidence="3">
    <location>
        <begin position="234"/>
        <end position="262"/>
    </location>
</feature>
<dbReference type="PROSITE" id="PS00455">
    <property type="entry name" value="AMP_BINDING"/>
    <property type="match status" value="1"/>
</dbReference>
<feature type="compositionally biased region" description="Gly residues" evidence="3">
    <location>
        <begin position="239"/>
        <end position="253"/>
    </location>
</feature>
<dbReference type="PROSITE" id="PS00012">
    <property type="entry name" value="PHOSPHOPANTETHEINE"/>
    <property type="match status" value="1"/>
</dbReference>
<evidence type="ECO:0008006" key="9">
    <source>
        <dbReference type="Google" id="ProtNLM"/>
    </source>
</evidence>
<dbReference type="InterPro" id="IPR020845">
    <property type="entry name" value="AMP-binding_CS"/>
</dbReference>
<dbReference type="InterPro" id="IPR010071">
    <property type="entry name" value="AA_adenyl_dom"/>
</dbReference>
<dbReference type="InterPro" id="IPR009081">
    <property type="entry name" value="PP-bd_ACP"/>
</dbReference>
<reference evidence="7 8" key="1">
    <citation type="journal article" date="2019" name="Int. J. Syst. Evol. Microbiol.">
        <title>The Global Catalogue of Microorganisms (GCM) 10K type strain sequencing project: providing services to taxonomists for standard genome sequencing and annotation.</title>
        <authorList>
            <consortium name="The Broad Institute Genomics Platform"/>
            <consortium name="The Broad Institute Genome Sequencing Center for Infectious Disease"/>
            <person name="Wu L."/>
            <person name="Ma J."/>
        </authorList>
    </citation>
    <scope>NUCLEOTIDE SEQUENCE [LARGE SCALE GENOMIC DNA]</scope>
    <source>
        <strain evidence="7 8">JCM 16014</strain>
    </source>
</reference>
<dbReference type="InterPro" id="IPR045851">
    <property type="entry name" value="AMP-bd_C_sf"/>
</dbReference>
<accession>A0ABN2V1Y0</accession>
<dbReference type="Proteomes" id="UP001500751">
    <property type="component" value="Unassembled WGS sequence"/>
</dbReference>
<dbReference type="PANTHER" id="PTHR45527">
    <property type="entry name" value="NONRIBOSOMAL PEPTIDE SYNTHETASE"/>
    <property type="match status" value="1"/>
</dbReference>
<feature type="region of interest" description="Disordered" evidence="3">
    <location>
        <begin position="578"/>
        <end position="603"/>
    </location>
</feature>
<dbReference type="Gene3D" id="3.30.300.30">
    <property type="match status" value="1"/>
</dbReference>